<dbReference type="EMBL" id="BART01022561">
    <property type="protein sequence ID" value="GAG97946.1"/>
    <property type="molecule type" value="Genomic_DNA"/>
</dbReference>
<feature type="non-terminal residue" evidence="1">
    <location>
        <position position="1"/>
    </location>
</feature>
<gene>
    <name evidence="1" type="ORF">S01H4_41279</name>
</gene>
<comment type="caution">
    <text evidence="1">The sequence shown here is derived from an EMBL/GenBank/DDBJ whole genome shotgun (WGS) entry which is preliminary data.</text>
</comment>
<dbReference type="AlphaFoldDB" id="X1DNF2"/>
<reference evidence="1" key="1">
    <citation type="journal article" date="2014" name="Front. Microbiol.">
        <title>High frequency of phylogenetically diverse reductive dehalogenase-homologous genes in deep subseafloor sedimentary metagenomes.</title>
        <authorList>
            <person name="Kawai M."/>
            <person name="Futagami T."/>
            <person name="Toyoda A."/>
            <person name="Takaki Y."/>
            <person name="Nishi S."/>
            <person name="Hori S."/>
            <person name="Arai W."/>
            <person name="Tsubouchi T."/>
            <person name="Morono Y."/>
            <person name="Uchiyama I."/>
            <person name="Ito T."/>
            <person name="Fujiyama A."/>
            <person name="Inagaki F."/>
            <person name="Takami H."/>
        </authorList>
    </citation>
    <scope>NUCLEOTIDE SEQUENCE</scope>
    <source>
        <strain evidence="1">Expedition CK06-06</strain>
    </source>
</reference>
<proteinExistence type="predicted"/>
<organism evidence="1">
    <name type="scientific">marine sediment metagenome</name>
    <dbReference type="NCBI Taxonomy" id="412755"/>
    <lineage>
        <taxon>unclassified sequences</taxon>
        <taxon>metagenomes</taxon>
        <taxon>ecological metagenomes</taxon>
    </lineage>
</organism>
<evidence type="ECO:0000313" key="1">
    <source>
        <dbReference type="EMBL" id="GAG97946.1"/>
    </source>
</evidence>
<sequence>GLMSAYTAFLAVDSAIVTEGDSGVTVAVPVPVPDGVRYDTTVN</sequence>
<protein>
    <submittedName>
        <fullName evidence="1">Uncharacterized protein</fullName>
    </submittedName>
</protein>
<accession>X1DNF2</accession>
<name>X1DNF2_9ZZZZ</name>